<dbReference type="Proteomes" id="UP000054683">
    <property type="component" value="Unassembled WGS sequence"/>
</dbReference>
<evidence type="ECO:0000256" key="4">
    <source>
        <dbReference type="ARBA" id="ARBA00022475"/>
    </source>
</evidence>
<sequence>MASTTATQQPIVNVKSGRMKRILLIVLGLIVLLGAGAAGAYYYFQHKPESGAAAKLAPAAPPVFFPLESMTVNLQSDDTMHYLRIGLTLKLPDQKAQTALTERMPEVRSHILMLLSAKRPDDLAGIDGKRELAKELLETVQKTGGTPDSPARVQEVLFTEFVVQ</sequence>
<comment type="similarity">
    <text evidence="3 10">Belongs to the FliL family.</text>
</comment>
<evidence type="ECO:0000256" key="9">
    <source>
        <dbReference type="ARBA" id="ARBA00023136"/>
    </source>
</evidence>
<evidence type="ECO:0000256" key="5">
    <source>
        <dbReference type="ARBA" id="ARBA00022500"/>
    </source>
</evidence>
<feature type="transmembrane region" description="Helical" evidence="10">
    <location>
        <begin position="22"/>
        <end position="44"/>
    </location>
</feature>
<keyword evidence="7 10" id="KW-0283">Flagellar rotation</keyword>
<keyword evidence="11" id="KW-0282">Flagellum</keyword>
<keyword evidence="9 10" id="KW-0472">Membrane</keyword>
<dbReference type="PANTHER" id="PTHR35091:SF2">
    <property type="entry name" value="FLAGELLAR PROTEIN FLIL"/>
    <property type="match status" value="1"/>
</dbReference>
<gene>
    <name evidence="11" type="ORF">AWB69_02193</name>
</gene>
<keyword evidence="6 10" id="KW-0812">Transmembrane</keyword>
<evidence type="ECO:0000256" key="8">
    <source>
        <dbReference type="ARBA" id="ARBA00022989"/>
    </source>
</evidence>
<keyword evidence="5 10" id="KW-0145">Chemotaxis</keyword>
<evidence type="ECO:0000313" key="11">
    <source>
        <dbReference type="EMBL" id="SAL28343.1"/>
    </source>
</evidence>
<dbReference type="AlphaFoldDB" id="A0A158G8Z2"/>
<dbReference type="OrthoDB" id="5297029at2"/>
<evidence type="ECO:0000313" key="12">
    <source>
        <dbReference type="Proteomes" id="UP000054683"/>
    </source>
</evidence>
<dbReference type="GO" id="GO:0071978">
    <property type="term" value="P:bacterial-type flagellum-dependent swarming motility"/>
    <property type="evidence" value="ECO:0007669"/>
    <property type="project" value="TreeGrafter"/>
</dbReference>
<proteinExistence type="inferred from homology"/>
<reference evidence="11 12" key="1">
    <citation type="submission" date="2016-01" db="EMBL/GenBank/DDBJ databases">
        <authorList>
            <person name="Oliw E.H."/>
        </authorList>
    </citation>
    <scope>NUCLEOTIDE SEQUENCE [LARGE SCALE GENOMIC DNA]</scope>
    <source>
        <strain evidence="11">LMG 27134</strain>
    </source>
</reference>
<accession>A0A158G8Z2</accession>
<dbReference type="GO" id="GO:0006935">
    <property type="term" value="P:chemotaxis"/>
    <property type="evidence" value="ECO:0007669"/>
    <property type="project" value="UniProtKB-KW"/>
</dbReference>
<dbReference type="Pfam" id="PF03748">
    <property type="entry name" value="FliL"/>
    <property type="match status" value="1"/>
</dbReference>
<comment type="subcellular location">
    <subcellularLocation>
        <location evidence="10">Cell inner membrane</location>
    </subcellularLocation>
    <subcellularLocation>
        <location evidence="2">Cell membrane</location>
        <topology evidence="2">Single-pass membrane protein</topology>
    </subcellularLocation>
</comment>
<evidence type="ECO:0000256" key="6">
    <source>
        <dbReference type="ARBA" id="ARBA00022692"/>
    </source>
</evidence>
<dbReference type="GO" id="GO:0005886">
    <property type="term" value="C:plasma membrane"/>
    <property type="evidence" value="ECO:0007669"/>
    <property type="project" value="UniProtKB-SubCell"/>
</dbReference>
<comment type="function">
    <text evidence="1 10">Controls the rotational direction of flagella during chemotaxis.</text>
</comment>
<dbReference type="GO" id="GO:0009425">
    <property type="term" value="C:bacterial-type flagellum basal body"/>
    <property type="evidence" value="ECO:0007669"/>
    <property type="project" value="InterPro"/>
</dbReference>
<evidence type="ECO:0000256" key="3">
    <source>
        <dbReference type="ARBA" id="ARBA00008281"/>
    </source>
</evidence>
<keyword evidence="8 10" id="KW-1133">Transmembrane helix</keyword>
<evidence type="ECO:0000256" key="2">
    <source>
        <dbReference type="ARBA" id="ARBA00004162"/>
    </source>
</evidence>
<keyword evidence="11" id="KW-0969">Cilium</keyword>
<keyword evidence="10" id="KW-0997">Cell inner membrane</keyword>
<name>A0A158G8Z2_9BURK</name>
<evidence type="ECO:0000256" key="1">
    <source>
        <dbReference type="ARBA" id="ARBA00002254"/>
    </source>
</evidence>
<dbReference type="NCBIfam" id="NF005435">
    <property type="entry name" value="PRK07021.1"/>
    <property type="match status" value="1"/>
</dbReference>
<keyword evidence="11" id="KW-0966">Cell projection</keyword>
<dbReference type="RefSeq" id="WP_062084873.1">
    <property type="nucleotide sequence ID" value="NZ_FCOK02000011.1"/>
</dbReference>
<dbReference type="PANTHER" id="PTHR35091">
    <property type="entry name" value="FLAGELLAR PROTEIN FLIL"/>
    <property type="match status" value="1"/>
</dbReference>
<protein>
    <recommendedName>
        <fullName evidence="10">Flagellar protein FliL</fullName>
    </recommendedName>
</protein>
<keyword evidence="4" id="KW-1003">Cell membrane</keyword>
<dbReference type="EMBL" id="FCOK02000011">
    <property type="protein sequence ID" value="SAL28343.1"/>
    <property type="molecule type" value="Genomic_DNA"/>
</dbReference>
<evidence type="ECO:0000256" key="7">
    <source>
        <dbReference type="ARBA" id="ARBA00022779"/>
    </source>
</evidence>
<dbReference type="InterPro" id="IPR005503">
    <property type="entry name" value="FliL"/>
</dbReference>
<organism evidence="11 12">
    <name type="scientific">Caballeronia udeis</name>
    <dbReference type="NCBI Taxonomy" id="1232866"/>
    <lineage>
        <taxon>Bacteria</taxon>
        <taxon>Pseudomonadati</taxon>
        <taxon>Pseudomonadota</taxon>
        <taxon>Betaproteobacteria</taxon>
        <taxon>Burkholderiales</taxon>
        <taxon>Burkholderiaceae</taxon>
        <taxon>Caballeronia</taxon>
    </lineage>
</organism>
<evidence type="ECO:0000256" key="10">
    <source>
        <dbReference type="RuleBase" id="RU364125"/>
    </source>
</evidence>